<dbReference type="EMBL" id="BBPI01000064">
    <property type="protein sequence ID" value="GAM01539.1"/>
    <property type="molecule type" value="Genomic_DNA"/>
</dbReference>
<name>A0A0A1W9D9_9SPHN</name>
<keyword evidence="2" id="KW-1185">Reference proteome</keyword>
<evidence type="ECO:0000313" key="2">
    <source>
        <dbReference type="Proteomes" id="UP000032305"/>
    </source>
</evidence>
<comment type="caution">
    <text evidence="1">The sequence shown here is derived from an EMBL/GenBank/DDBJ whole genome shotgun (WGS) entry which is preliminary data.</text>
</comment>
<sequence length="178" mass="19514">MDRNPLQGSVVPFAQRWHVIQEIDLIRLVQEHRRRLALCGQAEAMADALPDRPDASTMTLFLHALDTLVERGEQADGVYLEAMLSNGRADPLTDTLLDHVRHRHGADAAAARELVAAFAEADAFAAPETLGHMLRSFFNGCRRAVDFEQLAIIALAGHRLTPEARGLLVDALAGALYD</sequence>
<organism evidence="1 2">
    <name type="scientific">Sphingomonas parapaucimobilis NBRC 15100</name>
    <dbReference type="NCBI Taxonomy" id="1219049"/>
    <lineage>
        <taxon>Bacteria</taxon>
        <taxon>Pseudomonadati</taxon>
        <taxon>Pseudomonadota</taxon>
        <taxon>Alphaproteobacteria</taxon>
        <taxon>Sphingomonadales</taxon>
        <taxon>Sphingomonadaceae</taxon>
        <taxon>Sphingomonas</taxon>
    </lineage>
</organism>
<proteinExistence type="predicted"/>
<gene>
    <name evidence="1" type="ORF">SP5_064_00720</name>
</gene>
<evidence type="ECO:0008006" key="3">
    <source>
        <dbReference type="Google" id="ProtNLM"/>
    </source>
</evidence>
<dbReference type="RefSeq" id="WP_042488417.1">
    <property type="nucleotide sequence ID" value="NZ_BBPI01000064.1"/>
</dbReference>
<dbReference type="Proteomes" id="UP000032305">
    <property type="component" value="Unassembled WGS sequence"/>
</dbReference>
<protein>
    <recommendedName>
        <fullName evidence="3">Hemerythrin-like domain-containing protein</fullName>
    </recommendedName>
</protein>
<reference evidence="1 2" key="1">
    <citation type="submission" date="2014-11" db="EMBL/GenBank/DDBJ databases">
        <title>Whole genome shotgun sequence of Sphingomonas parapaucimobilis NBRC 15100.</title>
        <authorList>
            <person name="Katano-Makiyama Y."/>
            <person name="Hosoyama A."/>
            <person name="Hashimoto M."/>
            <person name="Hosoyama Y."/>
            <person name="Noguchi M."/>
            <person name="Numata M."/>
            <person name="Tsuchikane K."/>
            <person name="Hirakata S."/>
            <person name="Uohara A."/>
            <person name="Shimodaira J."/>
            <person name="Ohji S."/>
            <person name="Ichikawa N."/>
            <person name="Kimura A."/>
            <person name="Yamazoe A."/>
            <person name="Fujita N."/>
        </authorList>
    </citation>
    <scope>NUCLEOTIDE SEQUENCE [LARGE SCALE GENOMIC DNA]</scope>
    <source>
        <strain evidence="1 2">NBRC 15100</strain>
    </source>
</reference>
<evidence type="ECO:0000313" key="1">
    <source>
        <dbReference type="EMBL" id="GAM01539.1"/>
    </source>
</evidence>
<dbReference type="OrthoDB" id="8282715at2"/>
<dbReference type="AlphaFoldDB" id="A0A0A1W9D9"/>
<accession>A0A0A1W9D9</accession>
<dbReference type="eggNOG" id="ENOG502ZRRU">
    <property type="taxonomic scope" value="Bacteria"/>
</dbReference>